<gene>
    <name evidence="1" type="ORF">GCK72_024435</name>
</gene>
<evidence type="ECO:0000313" key="1">
    <source>
        <dbReference type="EMBL" id="KAF1747969.1"/>
    </source>
</evidence>
<dbReference type="EMBL" id="WUAV01000006">
    <property type="protein sequence ID" value="KAF1747969.1"/>
    <property type="molecule type" value="Genomic_DNA"/>
</dbReference>
<sequence length="132" mass="14875">MVVTSSLQEDSDGLKITEISFVKMFYDMDLERKTHWKENSEENLWNVAAGEDDVAGVDDSWDVSEDGEKNVDCQVVSASLLHPDSDWLKIEIGDSVISCTMNYLTGRRRAQRNFGMSVQVRAMAAEMSSEMI</sequence>
<dbReference type="GeneID" id="78777813"/>
<protein>
    <submittedName>
        <fullName evidence="1">Uncharacterized protein</fullName>
    </submittedName>
</protein>
<proteinExistence type="predicted"/>
<dbReference type="CTD" id="78777813"/>
<dbReference type="KEGG" id="crq:GCK72_024435"/>
<dbReference type="Proteomes" id="UP000483820">
    <property type="component" value="Chromosome X"/>
</dbReference>
<dbReference type="AlphaFoldDB" id="A0A6A5G079"/>
<organism evidence="1 2">
    <name type="scientific">Caenorhabditis remanei</name>
    <name type="common">Caenorhabditis vulgaris</name>
    <dbReference type="NCBI Taxonomy" id="31234"/>
    <lineage>
        <taxon>Eukaryota</taxon>
        <taxon>Metazoa</taxon>
        <taxon>Ecdysozoa</taxon>
        <taxon>Nematoda</taxon>
        <taxon>Chromadorea</taxon>
        <taxon>Rhabditida</taxon>
        <taxon>Rhabditina</taxon>
        <taxon>Rhabditomorpha</taxon>
        <taxon>Rhabditoidea</taxon>
        <taxon>Rhabditidae</taxon>
        <taxon>Peloderinae</taxon>
        <taxon>Caenorhabditis</taxon>
    </lineage>
</organism>
<dbReference type="RefSeq" id="XP_053579453.1">
    <property type="nucleotide sequence ID" value="XM_053735887.1"/>
</dbReference>
<comment type="caution">
    <text evidence="1">The sequence shown here is derived from an EMBL/GenBank/DDBJ whole genome shotgun (WGS) entry which is preliminary data.</text>
</comment>
<name>A0A6A5G079_CAERE</name>
<evidence type="ECO:0000313" key="2">
    <source>
        <dbReference type="Proteomes" id="UP000483820"/>
    </source>
</evidence>
<accession>A0A6A5G079</accession>
<reference evidence="1 2" key="1">
    <citation type="submission" date="2019-12" db="EMBL/GenBank/DDBJ databases">
        <title>Chromosome-level assembly of the Caenorhabditis remanei genome.</title>
        <authorList>
            <person name="Teterina A.A."/>
            <person name="Willis J.H."/>
            <person name="Phillips P.C."/>
        </authorList>
    </citation>
    <scope>NUCLEOTIDE SEQUENCE [LARGE SCALE GENOMIC DNA]</scope>
    <source>
        <strain evidence="1 2">PX506</strain>
        <tissue evidence="1">Whole organism</tissue>
    </source>
</reference>